<accession>A0ABU4WEW1</accession>
<dbReference type="Proteomes" id="UP001275932">
    <property type="component" value="Unassembled WGS sequence"/>
</dbReference>
<evidence type="ECO:0000313" key="2">
    <source>
        <dbReference type="Proteomes" id="UP001275932"/>
    </source>
</evidence>
<dbReference type="EMBL" id="JALBUT010000001">
    <property type="protein sequence ID" value="MDX8414788.1"/>
    <property type="molecule type" value="Genomic_DNA"/>
</dbReference>
<evidence type="ECO:0000313" key="1">
    <source>
        <dbReference type="EMBL" id="MDX8414788.1"/>
    </source>
</evidence>
<protein>
    <recommendedName>
        <fullName evidence="3">Lipoprotein</fullName>
    </recommendedName>
</protein>
<organism evidence="1 2">
    <name type="scientific">Intestinicryptomonas porci</name>
    <dbReference type="NCBI Taxonomy" id="2926320"/>
    <lineage>
        <taxon>Bacteria</taxon>
        <taxon>Pseudomonadati</taxon>
        <taxon>Verrucomicrobiota</taxon>
        <taxon>Opitutia</taxon>
        <taxon>Opitutales</taxon>
        <taxon>Intestinicryptomonaceae</taxon>
        <taxon>Intestinicryptomonas</taxon>
    </lineage>
</organism>
<reference evidence="1 2" key="1">
    <citation type="submission" date="2022-03" db="EMBL/GenBank/DDBJ databases">
        <title>Novel taxa within the pig intestine.</title>
        <authorList>
            <person name="Wylensek D."/>
            <person name="Bishof K."/>
            <person name="Afrizal A."/>
            <person name="Clavel T."/>
        </authorList>
    </citation>
    <scope>NUCLEOTIDE SEQUENCE [LARGE SCALE GENOMIC DNA]</scope>
    <source>
        <strain evidence="1 2">CLA-KB-P66</strain>
    </source>
</reference>
<proteinExistence type="predicted"/>
<name>A0ABU4WEW1_9BACT</name>
<gene>
    <name evidence="1" type="ORF">MOX91_01120</name>
</gene>
<evidence type="ECO:0008006" key="3">
    <source>
        <dbReference type="Google" id="ProtNLM"/>
    </source>
</evidence>
<keyword evidence="2" id="KW-1185">Reference proteome</keyword>
<sequence>MEKHYEKILFLVAVLVAGASAYFYLGSEGKLAKAKSQMQASLQGKPSGEPWQNIPVPEVNAEVTSTWEAVKPQDEDGLWLYQLFTSPKIWVDSDGKFIVEPPFQKEVIKKLFGFKYGELKNEAYPIKWKGYFVSGDGSKIVQLFDESQNQSMIGKLNEEIKVRKAGSVTGETVGSGITVKSFEEIRQKEDSGLIRKVTKVVLFDKNIGKEIVIFSNKPTFLEESRTISLLPDNGSDSVWLVRKVGDKFEANGAVYTVKELDFENEVVVVEKVPNEKGAPVQLMKMSKNGGNELLK</sequence>
<dbReference type="RefSeq" id="WP_370396235.1">
    <property type="nucleotide sequence ID" value="NZ_JALBUT010000001.1"/>
</dbReference>
<comment type="caution">
    <text evidence="1">The sequence shown here is derived from an EMBL/GenBank/DDBJ whole genome shotgun (WGS) entry which is preliminary data.</text>
</comment>